<dbReference type="HAMAP" id="MF_01633">
    <property type="entry name" value="QueC"/>
    <property type="match status" value="1"/>
</dbReference>
<dbReference type="PANTHER" id="PTHR42914">
    <property type="entry name" value="7-CYANO-7-DEAZAGUANINE SYNTHASE"/>
    <property type="match status" value="1"/>
</dbReference>
<dbReference type="GO" id="GO:0005524">
    <property type="term" value="F:ATP binding"/>
    <property type="evidence" value="ECO:0007669"/>
    <property type="project" value="UniProtKB-KW"/>
</dbReference>
<evidence type="ECO:0000256" key="1">
    <source>
        <dbReference type="ARBA" id="ARBA00005061"/>
    </source>
</evidence>
<accession>A0A484H906</accession>
<dbReference type="Gene3D" id="3.40.50.620">
    <property type="entry name" value="HUPs"/>
    <property type="match status" value="1"/>
</dbReference>
<keyword evidence="2" id="KW-0436">Ligase</keyword>
<evidence type="ECO:0000256" key="4">
    <source>
        <dbReference type="ARBA" id="ARBA00022741"/>
    </source>
</evidence>
<keyword evidence="6" id="KW-0067">ATP-binding</keyword>
<proteinExistence type="inferred from homology"/>
<dbReference type="AlphaFoldDB" id="A0A484H906"/>
<protein>
    <recommendedName>
        <fullName evidence="8">7-cyano-7-deazaguanine synthase</fullName>
        <ecNumber evidence="8">6.3.4.20</ecNumber>
    </recommendedName>
</protein>
<reference evidence="10" key="1">
    <citation type="submission" date="2018-10" db="EMBL/GenBank/DDBJ databases">
        <authorList>
            <person name="Gruber-Vodicka H."/>
            <person name="Jaeckle O."/>
        </authorList>
    </citation>
    <scope>NUCLEOTIDE SEQUENCE</scope>
</reference>
<dbReference type="EC" id="6.3.4.20" evidence="8"/>
<evidence type="ECO:0000256" key="7">
    <source>
        <dbReference type="ARBA" id="ARBA00037993"/>
    </source>
</evidence>
<evidence type="ECO:0000313" key="10">
    <source>
        <dbReference type="EMBL" id="VBB69303.1"/>
    </source>
</evidence>
<evidence type="ECO:0000256" key="8">
    <source>
        <dbReference type="ARBA" id="ARBA00039149"/>
    </source>
</evidence>
<name>A0A484H906_9ZZZZ</name>
<keyword evidence="5" id="KW-0862">Zinc</keyword>
<evidence type="ECO:0000256" key="5">
    <source>
        <dbReference type="ARBA" id="ARBA00022833"/>
    </source>
</evidence>
<evidence type="ECO:0000256" key="6">
    <source>
        <dbReference type="ARBA" id="ARBA00022840"/>
    </source>
</evidence>
<dbReference type="Pfam" id="PF06508">
    <property type="entry name" value="QueC"/>
    <property type="match status" value="1"/>
</dbReference>
<dbReference type="SUPFAM" id="SSF52402">
    <property type="entry name" value="Adenine nucleotide alpha hydrolases-like"/>
    <property type="match status" value="1"/>
</dbReference>
<dbReference type="GO" id="GO:0046872">
    <property type="term" value="F:metal ion binding"/>
    <property type="evidence" value="ECO:0007669"/>
    <property type="project" value="UniProtKB-KW"/>
</dbReference>
<dbReference type="InterPro" id="IPR014729">
    <property type="entry name" value="Rossmann-like_a/b/a_fold"/>
</dbReference>
<comment type="similarity">
    <text evidence="7">Belongs to the QueC family.</text>
</comment>
<sequence length="250" mass="27649">MIMIDSTFLTGDEGAIVLFSGGQDSTTCLAWALAHFPRVETIGFSYGQRHAVELTCRKILLDRLLTIIPTWSTRLGADHIMDLSLPELISNTALTRDSAILQTANGLLSTFVPGRNLLFFTYAAATAWHRALRHLVGGMCETDYSGYPDCRDDTLKALQVTLNLGMARQFVLHTPLMWLDKAATWQLAESLGGVALVDLIRTDTHSCYHGDRTNLRAWGYGCGTCPACCLRAAGWTRYTEKREGKKYAVP</sequence>
<evidence type="ECO:0000256" key="3">
    <source>
        <dbReference type="ARBA" id="ARBA00022723"/>
    </source>
</evidence>
<evidence type="ECO:0000256" key="2">
    <source>
        <dbReference type="ARBA" id="ARBA00022598"/>
    </source>
</evidence>
<dbReference type="InterPro" id="IPR018317">
    <property type="entry name" value="QueC"/>
</dbReference>
<organism evidence="10">
    <name type="scientific">invertebrate metagenome</name>
    <dbReference type="NCBI Taxonomy" id="1711999"/>
    <lineage>
        <taxon>unclassified sequences</taxon>
        <taxon>metagenomes</taxon>
        <taxon>organismal metagenomes</taxon>
    </lineage>
</organism>
<keyword evidence="4" id="KW-0547">Nucleotide-binding</keyword>
<dbReference type="GO" id="GO:0016874">
    <property type="term" value="F:ligase activity"/>
    <property type="evidence" value="ECO:0007669"/>
    <property type="project" value="UniProtKB-KW"/>
</dbReference>
<comment type="catalytic activity">
    <reaction evidence="9">
        <text>7-carboxy-7-carbaguanine + NH4(+) + 2 ATP = 7-cyano-7-carbaguanine + 2 AMP + 2 diphosphate + 2 H(+)</text>
        <dbReference type="Rhea" id="RHEA:27982"/>
        <dbReference type="ChEBI" id="CHEBI:15378"/>
        <dbReference type="ChEBI" id="CHEBI:28938"/>
        <dbReference type="ChEBI" id="CHEBI:30616"/>
        <dbReference type="ChEBI" id="CHEBI:33019"/>
        <dbReference type="ChEBI" id="CHEBI:45075"/>
        <dbReference type="ChEBI" id="CHEBI:61036"/>
        <dbReference type="ChEBI" id="CHEBI:456215"/>
        <dbReference type="EC" id="6.3.4.20"/>
    </reaction>
</comment>
<gene>
    <name evidence="10" type="ORF">RIEGSTA812A_PEG_776</name>
</gene>
<keyword evidence="3" id="KW-0479">Metal-binding</keyword>
<dbReference type="PANTHER" id="PTHR42914:SF1">
    <property type="entry name" value="7-CYANO-7-DEAZAGUANINE SYNTHASE"/>
    <property type="match status" value="1"/>
</dbReference>
<dbReference type="EMBL" id="LR026963">
    <property type="protein sequence ID" value="VBB69303.1"/>
    <property type="molecule type" value="Genomic_DNA"/>
</dbReference>
<dbReference type="NCBIfam" id="TIGR00364">
    <property type="entry name" value="7-cyano-7-deazaguanine synthase QueC"/>
    <property type="match status" value="1"/>
</dbReference>
<evidence type="ECO:0000256" key="9">
    <source>
        <dbReference type="ARBA" id="ARBA00047890"/>
    </source>
</evidence>
<comment type="pathway">
    <text evidence="1">Purine metabolism; 7-cyano-7-deazaguanine biosynthesis.</text>
</comment>
<dbReference type="PIRSF" id="PIRSF006293">
    <property type="entry name" value="ExsB"/>
    <property type="match status" value="1"/>
</dbReference>
<dbReference type="CDD" id="cd01995">
    <property type="entry name" value="QueC-like"/>
    <property type="match status" value="1"/>
</dbReference>